<feature type="signal peptide" evidence="1">
    <location>
        <begin position="1"/>
        <end position="15"/>
    </location>
</feature>
<feature type="chain" id="PRO_5037526305" evidence="1">
    <location>
        <begin position="16"/>
        <end position="75"/>
    </location>
</feature>
<dbReference type="WBParaSite" id="PSAMB.scaffold8125size6592.g30970.t1">
    <property type="protein sequence ID" value="PSAMB.scaffold8125size6592.g30970.t1"/>
    <property type="gene ID" value="PSAMB.scaffold8125size6592.g30970"/>
</dbReference>
<protein>
    <submittedName>
        <fullName evidence="3">Uncharacterized protein</fullName>
    </submittedName>
</protein>
<evidence type="ECO:0000313" key="3">
    <source>
        <dbReference type="WBParaSite" id="PSAMB.scaffold8125size6592.g30970.t1"/>
    </source>
</evidence>
<dbReference type="Proteomes" id="UP000887566">
    <property type="component" value="Unplaced"/>
</dbReference>
<keyword evidence="2" id="KW-1185">Reference proteome</keyword>
<name>A0A914XHN2_9BILA</name>
<evidence type="ECO:0000313" key="2">
    <source>
        <dbReference type="Proteomes" id="UP000887566"/>
    </source>
</evidence>
<proteinExistence type="predicted"/>
<sequence length="75" mass="8711">MRAFIVLALVAFAVATVPRHNRIPNPEWLNDIVRSDERRIEENSFRADREYRYVYNGQLATGIPQSSRQHAATRV</sequence>
<keyword evidence="1" id="KW-0732">Signal</keyword>
<reference evidence="3" key="1">
    <citation type="submission" date="2022-11" db="UniProtKB">
        <authorList>
            <consortium name="WormBaseParasite"/>
        </authorList>
    </citation>
    <scope>IDENTIFICATION</scope>
</reference>
<evidence type="ECO:0000256" key="1">
    <source>
        <dbReference type="SAM" id="SignalP"/>
    </source>
</evidence>
<dbReference type="AlphaFoldDB" id="A0A914XHN2"/>
<organism evidence="2 3">
    <name type="scientific">Plectus sambesii</name>
    <dbReference type="NCBI Taxonomy" id="2011161"/>
    <lineage>
        <taxon>Eukaryota</taxon>
        <taxon>Metazoa</taxon>
        <taxon>Ecdysozoa</taxon>
        <taxon>Nematoda</taxon>
        <taxon>Chromadorea</taxon>
        <taxon>Plectida</taxon>
        <taxon>Plectina</taxon>
        <taxon>Plectoidea</taxon>
        <taxon>Plectidae</taxon>
        <taxon>Plectus</taxon>
    </lineage>
</organism>
<accession>A0A914XHN2</accession>